<accession>A0A9R1VBX1</accession>
<evidence type="ECO:0000313" key="1">
    <source>
        <dbReference type="EMBL" id="KAJ0203300.1"/>
    </source>
</evidence>
<proteinExistence type="predicted"/>
<reference evidence="1 2" key="1">
    <citation type="journal article" date="2017" name="Nat. Commun.">
        <title>Genome assembly with in vitro proximity ligation data and whole-genome triplication in lettuce.</title>
        <authorList>
            <person name="Reyes-Chin-Wo S."/>
            <person name="Wang Z."/>
            <person name="Yang X."/>
            <person name="Kozik A."/>
            <person name="Arikit S."/>
            <person name="Song C."/>
            <person name="Xia L."/>
            <person name="Froenicke L."/>
            <person name="Lavelle D.O."/>
            <person name="Truco M.J."/>
            <person name="Xia R."/>
            <person name="Zhu S."/>
            <person name="Xu C."/>
            <person name="Xu H."/>
            <person name="Xu X."/>
            <person name="Cox K."/>
            <person name="Korf I."/>
            <person name="Meyers B.C."/>
            <person name="Michelmore R.W."/>
        </authorList>
    </citation>
    <scope>NUCLEOTIDE SEQUENCE [LARGE SCALE GENOMIC DNA]</scope>
    <source>
        <strain evidence="2">cv. Salinas</strain>
        <tissue evidence="1">Seedlings</tissue>
    </source>
</reference>
<dbReference type="PANTHER" id="PTHR47150">
    <property type="entry name" value="OS12G0169200 PROTEIN"/>
    <property type="match status" value="1"/>
</dbReference>
<comment type="caution">
    <text evidence="1">The sequence shown here is derived from an EMBL/GenBank/DDBJ whole genome shotgun (WGS) entry which is preliminary data.</text>
</comment>
<gene>
    <name evidence="1" type="ORF">LSAT_V11C500278480</name>
</gene>
<dbReference type="Proteomes" id="UP000235145">
    <property type="component" value="Unassembled WGS sequence"/>
</dbReference>
<dbReference type="PANTHER" id="PTHR47150:SF6">
    <property type="entry name" value="OS01G0872900 PROTEIN"/>
    <property type="match status" value="1"/>
</dbReference>
<dbReference type="Pfam" id="PF04827">
    <property type="entry name" value="Plant_tran"/>
    <property type="match status" value="1"/>
</dbReference>
<protein>
    <submittedName>
        <fullName evidence="1">Uncharacterized protein</fullName>
    </submittedName>
</protein>
<sequence>MSELLISIPNMSVLAYGTSADAHDEYLRMSETVTKDALIKFVEGVISCFREECLRRPNQDGLERLLHIGEERGFPGMVGSIDCMHWE</sequence>
<dbReference type="InterPro" id="IPR006912">
    <property type="entry name" value="Harbinger_derived_prot"/>
</dbReference>
<evidence type="ECO:0000313" key="2">
    <source>
        <dbReference type="Proteomes" id="UP000235145"/>
    </source>
</evidence>
<dbReference type="EMBL" id="NBSK02000005">
    <property type="protein sequence ID" value="KAJ0203300.1"/>
    <property type="molecule type" value="Genomic_DNA"/>
</dbReference>
<organism evidence="1 2">
    <name type="scientific">Lactuca sativa</name>
    <name type="common">Garden lettuce</name>
    <dbReference type="NCBI Taxonomy" id="4236"/>
    <lineage>
        <taxon>Eukaryota</taxon>
        <taxon>Viridiplantae</taxon>
        <taxon>Streptophyta</taxon>
        <taxon>Embryophyta</taxon>
        <taxon>Tracheophyta</taxon>
        <taxon>Spermatophyta</taxon>
        <taxon>Magnoliopsida</taxon>
        <taxon>eudicotyledons</taxon>
        <taxon>Gunneridae</taxon>
        <taxon>Pentapetalae</taxon>
        <taxon>asterids</taxon>
        <taxon>campanulids</taxon>
        <taxon>Asterales</taxon>
        <taxon>Asteraceae</taxon>
        <taxon>Cichorioideae</taxon>
        <taxon>Cichorieae</taxon>
        <taxon>Lactucinae</taxon>
        <taxon>Lactuca</taxon>
    </lineage>
</organism>
<name>A0A9R1VBX1_LACSA</name>
<dbReference type="AlphaFoldDB" id="A0A9R1VBX1"/>
<keyword evidence="2" id="KW-1185">Reference proteome</keyword>